<dbReference type="Gene3D" id="3.40.630.30">
    <property type="match status" value="1"/>
</dbReference>
<name>A0A1M5GFE6_9SPHI</name>
<dbReference type="AlphaFoldDB" id="A0A1M5GFE6"/>
<dbReference type="EMBL" id="FQUQ01000004">
    <property type="protein sequence ID" value="SHG02465.1"/>
    <property type="molecule type" value="Genomic_DNA"/>
</dbReference>
<organism evidence="2 3">
    <name type="scientific">Pedobacter caeni</name>
    <dbReference type="NCBI Taxonomy" id="288992"/>
    <lineage>
        <taxon>Bacteria</taxon>
        <taxon>Pseudomonadati</taxon>
        <taxon>Bacteroidota</taxon>
        <taxon>Sphingobacteriia</taxon>
        <taxon>Sphingobacteriales</taxon>
        <taxon>Sphingobacteriaceae</taxon>
        <taxon>Pedobacter</taxon>
    </lineage>
</organism>
<dbReference type="STRING" id="288992.SAMN04488522_104196"/>
<protein>
    <submittedName>
        <fullName evidence="2">Acetyltransferase (GNAT) domain-containing protein</fullName>
    </submittedName>
</protein>
<reference evidence="3" key="1">
    <citation type="submission" date="2016-11" db="EMBL/GenBank/DDBJ databases">
        <authorList>
            <person name="Varghese N."/>
            <person name="Submissions S."/>
        </authorList>
    </citation>
    <scope>NUCLEOTIDE SEQUENCE [LARGE SCALE GENOMIC DNA]</scope>
    <source>
        <strain evidence="3">DSM 16990</strain>
    </source>
</reference>
<dbReference type="SUPFAM" id="SSF55729">
    <property type="entry name" value="Acyl-CoA N-acyltransferases (Nat)"/>
    <property type="match status" value="1"/>
</dbReference>
<dbReference type="OrthoDB" id="9785911at2"/>
<dbReference type="GO" id="GO:0016740">
    <property type="term" value="F:transferase activity"/>
    <property type="evidence" value="ECO:0007669"/>
    <property type="project" value="UniProtKB-KW"/>
</dbReference>
<dbReference type="InterPro" id="IPR038740">
    <property type="entry name" value="BioF2-like_GNAT_dom"/>
</dbReference>
<evidence type="ECO:0000313" key="2">
    <source>
        <dbReference type="EMBL" id="SHG02465.1"/>
    </source>
</evidence>
<dbReference type="InterPro" id="IPR016181">
    <property type="entry name" value="Acyl_CoA_acyltransferase"/>
</dbReference>
<evidence type="ECO:0000259" key="1">
    <source>
        <dbReference type="Pfam" id="PF13480"/>
    </source>
</evidence>
<dbReference type="Pfam" id="PF13480">
    <property type="entry name" value="Acetyltransf_6"/>
    <property type="match status" value="1"/>
</dbReference>
<evidence type="ECO:0000313" key="3">
    <source>
        <dbReference type="Proteomes" id="UP000184287"/>
    </source>
</evidence>
<feature type="domain" description="BioF2-like acetyltransferase" evidence="1">
    <location>
        <begin position="153"/>
        <end position="284"/>
    </location>
</feature>
<dbReference type="RefSeq" id="WP_073232925.1">
    <property type="nucleotide sequence ID" value="NZ_FQUQ01000004.1"/>
</dbReference>
<gene>
    <name evidence="2" type="ORF">SAMN04488522_104196</name>
</gene>
<keyword evidence="2" id="KW-0808">Transferase</keyword>
<dbReference type="InterPro" id="IPR050644">
    <property type="entry name" value="PG_Glycine_Bridge_Synth"/>
</dbReference>
<dbReference type="PANTHER" id="PTHR36174">
    <property type="entry name" value="LIPID II:GLYCINE GLYCYLTRANSFERASE"/>
    <property type="match status" value="1"/>
</dbReference>
<proteinExistence type="predicted"/>
<keyword evidence="3" id="KW-1185">Reference proteome</keyword>
<dbReference type="PANTHER" id="PTHR36174:SF1">
    <property type="entry name" value="LIPID II:GLYCINE GLYCYLTRANSFERASE"/>
    <property type="match status" value="1"/>
</dbReference>
<dbReference type="Proteomes" id="UP000184287">
    <property type="component" value="Unassembled WGS sequence"/>
</dbReference>
<sequence length="341" mass="40189">MLYQSFIVREKEQWDVYIRRSRDYEVYHTWYYHSLNKLGEPLLFVYEEAGFFIAFPMIKRSIANSSFYDLTSVYGYAGPVSDLDFAGITENSLKHFKDEFCRFLTEERFVSAFTRLYPFLNQQYVLENIGGIFPNGSTIYMDLSISVEEQRSRYEKRLKRQVKKLRESNYTIKDTHSREDISLFTEMYHKNMDRLNAHQSYYFDEAYFTGLLNQEEFENRLVLIYDGTELICGALVLISEHVVRNHLSATSEKYLKQSPSKLLTDEISMIGRRLGKKIFHLGGGVGGKEDSLFMFKRHFSDLQVSDRIWCYINDQQVYQELVLLRGAGINPDSAFFPAYRQ</sequence>
<accession>A0A1M5GFE6</accession>